<organism evidence="1">
    <name type="scientific">marine sediment metagenome</name>
    <dbReference type="NCBI Taxonomy" id="412755"/>
    <lineage>
        <taxon>unclassified sequences</taxon>
        <taxon>metagenomes</taxon>
        <taxon>ecological metagenomes</taxon>
    </lineage>
</organism>
<dbReference type="AlphaFoldDB" id="X1EHI8"/>
<gene>
    <name evidence="1" type="ORF">S01H4_62703</name>
</gene>
<comment type="caution">
    <text evidence="1">The sequence shown here is derived from an EMBL/GenBank/DDBJ whole genome shotgun (WGS) entry which is preliminary data.</text>
</comment>
<proteinExistence type="predicted"/>
<accession>X1EHI8</accession>
<dbReference type="EMBL" id="BART01037494">
    <property type="protein sequence ID" value="GAH08113.1"/>
    <property type="molecule type" value="Genomic_DNA"/>
</dbReference>
<evidence type="ECO:0000313" key="1">
    <source>
        <dbReference type="EMBL" id="GAH08113.1"/>
    </source>
</evidence>
<feature type="non-terminal residue" evidence="1">
    <location>
        <position position="39"/>
    </location>
</feature>
<reference evidence="1" key="1">
    <citation type="journal article" date="2014" name="Front. Microbiol.">
        <title>High frequency of phylogenetically diverse reductive dehalogenase-homologous genes in deep subseafloor sedimentary metagenomes.</title>
        <authorList>
            <person name="Kawai M."/>
            <person name="Futagami T."/>
            <person name="Toyoda A."/>
            <person name="Takaki Y."/>
            <person name="Nishi S."/>
            <person name="Hori S."/>
            <person name="Arai W."/>
            <person name="Tsubouchi T."/>
            <person name="Morono Y."/>
            <person name="Uchiyama I."/>
            <person name="Ito T."/>
            <person name="Fujiyama A."/>
            <person name="Inagaki F."/>
            <person name="Takami H."/>
        </authorList>
    </citation>
    <scope>NUCLEOTIDE SEQUENCE</scope>
    <source>
        <strain evidence="1">Expedition CK06-06</strain>
    </source>
</reference>
<protein>
    <submittedName>
        <fullName evidence="1">Uncharacterized protein</fullName>
    </submittedName>
</protein>
<name>X1EHI8_9ZZZZ</name>
<sequence length="39" mass="4478">MKHTLKIDMGVAQNILKTLENEPRQSPEMIKTNLEIQGK</sequence>